<accession>A0A0F9RLP8</accession>
<name>A0A0F9RLP8_9ZZZZ</name>
<reference evidence="1" key="1">
    <citation type="journal article" date="2015" name="Nature">
        <title>Complex archaea that bridge the gap between prokaryotes and eukaryotes.</title>
        <authorList>
            <person name="Spang A."/>
            <person name="Saw J.H."/>
            <person name="Jorgensen S.L."/>
            <person name="Zaremba-Niedzwiedzka K."/>
            <person name="Martijn J."/>
            <person name="Lind A.E."/>
            <person name="van Eijk R."/>
            <person name="Schleper C."/>
            <person name="Guy L."/>
            <person name="Ettema T.J."/>
        </authorList>
    </citation>
    <scope>NUCLEOTIDE SEQUENCE</scope>
</reference>
<sequence>MSYANYPCYADVIEESFIEEQCLDLLANLKVVMDKVDVSFDTFAQCFDESWGNDPDSLGIDDEEHERLTEAYEKLQKDFEAKTGLTLLTIYTVAEDEADRGCDVTGGCWCVGNVYELTAAGKKYKDKIEKATWTVGG</sequence>
<comment type="caution">
    <text evidence="1">The sequence shown here is derived from an EMBL/GenBank/DDBJ whole genome shotgun (WGS) entry which is preliminary data.</text>
</comment>
<protein>
    <submittedName>
        <fullName evidence="1">Uncharacterized protein</fullName>
    </submittedName>
</protein>
<dbReference type="AlphaFoldDB" id="A0A0F9RLP8"/>
<organism evidence="1">
    <name type="scientific">marine sediment metagenome</name>
    <dbReference type="NCBI Taxonomy" id="412755"/>
    <lineage>
        <taxon>unclassified sequences</taxon>
        <taxon>metagenomes</taxon>
        <taxon>ecological metagenomes</taxon>
    </lineage>
</organism>
<proteinExistence type="predicted"/>
<dbReference type="EMBL" id="LAZR01000875">
    <property type="protein sequence ID" value="KKN55669.1"/>
    <property type="molecule type" value="Genomic_DNA"/>
</dbReference>
<gene>
    <name evidence="1" type="ORF">LCGC14_0579710</name>
</gene>
<evidence type="ECO:0000313" key="1">
    <source>
        <dbReference type="EMBL" id="KKN55669.1"/>
    </source>
</evidence>